<dbReference type="InterPro" id="IPR051678">
    <property type="entry name" value="AGP_Transferase"/>
</dbReference>
<gene>
    <name evidence="14" type="ORF">GGR20_000088</name>
</gene>
<comment type="catalytic activity">
    <reaction evidence="9">
        <text>kanamycin A + ATP = kanamycin 3'-phosphate + ADP + H(+)</text>
        <dbReference type="Rhea" id="RHEA:24256"/>
        <dbReference type="ChEBI" id="CHEBI:15378"/>
        <dbReference type="ChEBI" id="CHEBI:30616"/>
        <dbReference type="ChEBI" id="CHEBI:57909"/>
        <dbReference type="ChEBI" id="CHEBI:58214"/>
        <dbReference type="ChEBI" id="CHEBI:456216"/>
        <dbReference type="EC" id="2.7.1.95"/>
    </reaction>
</comment>
<evidence type="ECO:0000256" key="3">
    <source>
        <dbReference type="ARBA" id="ARBA00017903"/>
    </source>
</evidence>
<dbReference type="PANTHER" id="PTHR21310:SF41">
    <property type="entry name" value="3'-PHOSPHOTRANSFERASE, PUTATIVE-RELATED"/>
    <property type="match status" value="1"/>
</dbReference>
<dbReference type="PANTHER" id="PTHR21310">
    <property type="entry name" value="AMINOGLYCOSIDE PHOSPHOTRANSFERASE-RELATED-RELATED"/>
    <property type="match status" value="1"/>
</dbReference>
<keyword evidence="8 10" id="KW-0046">Antibiotic resistance</keyword>
<evidence type="ECO:0000256" key="1">
    <source>
        <dbReference type="ARBA" id="ARBA00006219"/>
    </source>
</evidence>
<evidence type="ECO:0000256" key="4">
    <source>
        <dbReference type="ARBA" id="ARBA00022679"/>
    </source>
</evidence>
<keyword evidence="12" id="KW-0460">Magnesium</keyword>
<dbReference type="EC" id="2.7.1.95" evidence="2"/>
<dbReference type="GO" id="GO:0005524">
    <property type="term" value="F:ATP binding"/>
    <property type="evidence" value="ECO:0007669"/>
    <property type="project" value="UniProtKB-KW"/>
</dbReference>
<feature type="domain" description="Aminoglycoside phosphotransferase" evidence="13">
    <location>
        <begin position="30"/>
        <end position="247"/>
    </location>
</feature>
<reference evidence="14 15" key="1">
    <citation type="submission" date="2020-08" db="EMBL/GenBank/DDBJ databases">
        <title>Genomic Encyclopedia of Type Strains, Phase IV (KMG-IV): sequencing the most valuable type-strain genomes for metagenomic binning, comparative biology and taxonomic classification.</title>
        <authorList>
            <person name="Goeker M."/>
        </authorList>
    </citation>
    <scope>NUCLEOTIDE SEQUENCE [LARGE SCALE GENOMIC DNA]</scope>
    <source>
        <strain evidence="14 15">DSM 23447</strain>
    </source>
</reference>
<dbReference type="GO" id="GO:0046677">
    <property type="term" value="P:response to antibiotic"/>
    <property type="evidence" value="ECO:0007669"/>
    <property type="project" value="UniProtKB-KW"/>
</dbReference>
<evidence type="ECO:0000256" key="7">
    <source>
        <dbReference type="ARBA" id="ARBA00022840"/>
    </source>
</evidence>
<dbReference type="NCBIfam" id="NF033068">
    <property type="entry name" value="APH_3p"/>
    <property type="match status" value="1"/>
</dbReference>
<proteinExistence type="inferred from homology"/>
<dbReference type="InterPro" id="IPR024165">
    <property type="entry name" value="Kan/Strep_kinase"/>
</dbReference>
<evidence type="ECO:0000256" key="10">
    <source>
        <dbReference type="PIRNR" id="PIRNR000706"/>
    </source>
</evidence>
<comment type="similarity">
    <text evidence="1 10">Belongs to the aminoglycoside phosphotransferase family.</text>
</comment>
<name>A0A7W6IK66_9HYPH</name>
<dbReference type="Gene3D" id="3.90.1200.10">
    <property type="match status" value="1"/>
</dbReference>
<feature type="binding site" evidence="12">
    <location>
        <position position="203"/>
    </location>
    <ligand>
        <name>Mg(2+)</name>
        <dbReference type="ChEBI" id="CHEBI:18420"/>
    </ligand>
</feature>
<keyword evidence="7 10" id="KW-0067">ATP-binding</keyword>
<keyword evidence="15" id="KW-1185">Reference proteome</keyword>
<dbReference type="PIRSF" id="PIRSF000706">
    <property type="entry name" value="Kanamycin_kin"/>
    <property type="match status" value="1"/>
</dbReference>
<evidence type="ECO:0000313" key="14">
    <source>
        <dbReference type="EMBL" id="MBB4050470.1"/>
    </source>
</evidence>
<dbReference type="EMBL" id="JACIEW010000001">
    <property type="protein sequence ID" value="MBB4050470.1"/>
    <property type="molecule type" value="Genomic_DNA"/>
</dbReference>
<dbReference type="RefSeq" id="WP_183309287.1">
    <property type="nucleotide sequence ID" value="NZ_JACIEW010000001.1"/>
</dbReference>
<comment type="caution">
    <text evidence="14">The sequence shown here is derived from an EMBL/GenBank/DDBJ whole genome shotgun (WGS) entry which is preliminary data.</text>
</comment>
<dbReference type="Proteomes" id="UP000547011">
    <property type="component" value="Unassembled WGS sequence"/>
</dbReference>
<evidence type="ECO:0000256" key="11">
    <source>
        <dbReference type="PIRSR" id="PIRSR000706-1"/>
    </source>
</evidence>
<protein>
    <recommendedName>
        <fullName evidence="3">Aminoglycoside 3'-phosphotransferase</fullName>
        <ecNumber evidence="2">2.7.1.95</ecNumber>
    </recommendedName>
</protein>
<organism evidence="14 15">
    <name type="scientific">Devosia subaequoris</name>
    <dbReference type="NCBI Taxonomy" id="395930"/>
    <lineage>
        <taxon>Bacteria</taxon>
        <taxon>Pseudomonadati</taxon>
        <taxon>Pseudomonadota</taxon>
        <taxon>Alphaproteobacteria</taxon>
        <taxon>Hyphomicrobiales</taxon>
        <taxon>Devosiaceae</taxon>
        <taxon>Devosia</taxon>
    </lineage>
</organism>
<keyword evidence="5 10" id="KW-0547">Nucleotide-binding</keyword>
<dbReference type="CDD" id="cd05150">
    <property type="entry name" value="APH"/>
    <property type="match status" value="1"/>
</dbReference>
<keyword evidence="4 10" id="KW-0808">Transferase</keyword>
<evidence type="ECO:0000313" key="15">
    <source>
        <dbReference type="Proteomes" id="UP000547011"/>
    </source>
</evidence>
<dbReference type="Pfam" id="PF01636">
    <property type="entry name" value="APH"/>
    <property type="match status" value="1"/>
</dbReference>
<evidence type="ECO:0000256" key="8">
    <source>
        <dbReference type="ARBA" id="ARBA00023251"/>
    </source>
</evidence>
<evidence type="ECO:0000259" key="13">
    <source>
        <dbReference type="Pfam" id="PF01636"/>
    </source>
</evidence>
<feature type="active site" description="Proton acceptor" evidence="11">
    <location>
        <position position="185"/>
    </location>
</feature>
<feature type="binding site" evidence="12">
    <location>
        <position position="190"/>
    </location>
    <ligand>
        <name>Mg(2+)</name>
        <dbReference type="ChEBI" id="CHEBI:18420"/>
    </ligand>
</feature>
<dbReference type="Gene3D" id="3.30.200.20">
    <property type="entry name" value="Phosphorylase Kinase, domain 1"/>
    <property type="match status" value="1"/>
</dbReference>
<sequence length="258" mass="28737">MTKPDDLPESLSPLSDLTWTKVTIGRSTCDVWRIVLGDGNSVFLKAETGHPLGELPGEIERLNWLTRMGFKAPRVVDAEQGNDRLWLLMSAVPGDDLTHYANQPEVVVRAYAQALKRLHALDPTTCPFDHCIETRLALAEQRLEAGLVDETDFDAERLGWTGEQVLEWLHANRPETGDAILTHGDACTPNILAVDGRFSGMVDCGRLGIADVWQDLAIACRSIRDNIGPEHIAPFLAAYGATWDETKFRFYCTLDEMF</sequence>
<keyword evidence="6 10" id="KW-0418">Kinase</keyword>
<dbReference type="InterPro" id="IPR011009">
    <property type="entry name" value="Kinase-like_dom_sf"/>
</dbReference>
<evidence type="ECO:0000256" key="2">
    <source>
        <dbReference type="ARBA" id="ARBA00012193"/>
    </source>
</evidence>
<dbReference type="AlphaFoldDB" id="A0A7W6IK66"/>
<evidence type="ECO:0000256" key="6">
    <source>
        <dbReference type="ARBA" id="ARBA00022777"/>
    </source>
</evidence>
<evidence type="ECO:0000256" key="9">
    <source>
        <dbReference type="ARBA" id="ARBA00048925"/>
    </source>
</evidence>
<dbReference type="InterPro" id="IPR002575">
    <property type="entry name" value="Aminoglycoside_PTrfase"/>
</dbReference>
<evidence type="ECO:0000256" key="5">
    <source>
        <dbReference type="ARBA" id="ARBA00022741"/>
    </source>
</evidence>
<evidence type="ECO:0000256" key="12">
    <source>
        <dbReference type="PIRSR" id="PIRSR000706-2"/>
    </source>
</evidence>
<keyword evidence="12" id="KW-0479">Metal-binding</keyword>
<dbReference type="SUPFAM" id="SSF56112">
    <property type="entry name" value="Protein kinase-like (PK-like)"/>
    <property type="match status" value="1"/>
</dbReference>
<accession>A0A7W6IK66</accession>
<dbReference type="GO" id="GO:0008910">
    <property type="term" value="F:kanamycin kinase activity"/>
    <property type="evidence" value="ECO:0007669"/>
    <property type="project" value="UniProtKB-EC"/>
</dbReference>
<dbReference type="GO" id="GO:0046872">
    <property type="term" value="F:metal ion binding"/>
    <property type="evidence" value="ECO:0007669"/>
    <property type="project" value="UniProtKB-KW"/>
</dbReference>